<sequence>MKDNYPIGATLDPSAPYNQSDPEPVEVDCCVSYSLSKSMPVKVQNYSVSEEYESDIDDDGHKYCHKLQENNFDDTNFIEEFKNDNAAIGIPTLLKELQKLVKERVKELIDKFNLTKSYNLRQKIRKQINHYESILQATKDWTIDELDVCQE</sequence>
<name>A0A8S5MIV1_9CAUD</name>
<evidence type="ECO:0000313" key="2">
    <source>
        <dbReference type="EMBL" id="DAD82313.1"/>
    </source>
</evidence>
<evidence type="ECO:0000256" key="1">
    <source>
        <dbReference type="SAM" id="MobiDB-lite"/>
    </source>
</evidence>
<accession>A0A8S5MIV1</accession>
<reference evidence="2" key="1">
    <citation type="journal article" date="2021" name="Proc. Natl. Acad. Sci. U.S.A.">
        <title>A Catalog of Tens of Thousands of Viruses from Human Metagenomes Reveals Hidden Associations with Chronic Diseases.</title>
        <authorList>
            <person name="Tisza M.J."/>
            <person name="Buck C.B."/>
        </authorList>
    </citation>
    <scope>NUCLEOTIDE SEQUENCE</scope>
    <source>
        <strain evidence="2">CtcfK29</strain>
    </source>
</reference>
<organism evidence="2">
    <name type="scientific">CrAss-like virus sp. ctcfK29</name>
    <dbReference type="NCBI Taxonomy" id="2826827"/>
    <lineage>
        <taxon>Viruses</taxon>
        <taxon>Duplodnaviria</taxon>
        <taxon>Heunggongvirae</taxon>
        <taxon>Uroviricota</taxon>
        <taxon>Caudoviricetes</taxon>
        <taxon>Crassvirales</taxon>
    </lineage>
</organism>
<dbReference type="EMBL" id="BK014916">
    <property type="protein sequence ID" value="DAD82313.1"/>
    <property type="molecule type" value="Genomic_DNA"/>
</dbReference>
<protein>
    <submittedName>
        <fullName evidence="2">Uncharacterized protein</fullName>
    </submittedName>
</protein>
<proteinExistence type="predicted"/>
<feature type="region of interest" description="Disordered" evidence="1">
    <location>
        <begin position="1"/>
        <end position="21"/>
    </location>
</feature>